<dbReference type="Proteomes" id="UP001499909">
    <property type="component" value="Unassembled WGS sequence"/>
</dbReference>
<name>A0ABP7MFS9_9BACT</name>
<gene>
    <name evidence="2" type="ORF">GCM10022406_05440</name>
</gene>
<dbReference type="InterPro" id="IPR000182">
    <property type="entry name" value="GNAT_dom"/>
</dbReference>
<dbReference type="InterPro" id="IPR016181">
    <property type="entry name" value="Acyl_CoA_acyltransferase"/>
</dbReference>
<dbReference type="RefSeq" id="WP_345109725.1">
    <property type="nucleotide sequence ID" value="NZ_BAABDH010000012.1"/>
</dbReference>
<dbReference type="Pfam" id="PF13302">
    <property type="entry name" value="Acetyltransf_3"/>
    <property type="match status" value="1"/>
</dbReference>
<accession>A0ABP7MFS9</accession>
<comment type="caution">
    <text evidence="2">The sequence shown here is derived from an EMBL/GenBank/DDBJ whole genome shotgun (WGS) entry which is preliminary data.</text>
</comment>
<protein>
    <submittedName>
        <fullName evidence="2">GNAT family protein</fullName>
    </submittedName>
</protein>
<keyword evidence="3" id="KW-1185">Reference proteome</keyword>
<dbReference type="PROSITE" id="PS51186">
    <property type="entry name" value="GNAT"/>
    <property type="match status" value="1"/>
</dbReference>
<evidence type="ECO:0000259" key="1">
    <source>
        <dbReference type="PROSITE" id="PS51186"/>
    </source>
</evidence>
<dbReference type="EMBL" id="BAABDH010000012">
    <property type="protein sequence ID" value="GAA3922255.1"/>
    <property type="molecule type" value="Genomic_DNA"/>
</dbReference>
<reference evidence="3" key="1">
    <citation type="journal article" date="2019" name="Int. J. Syst. Evol. Microbiol.">
        <title>The Global Catalogue of Microorganisms (GCM) 10K type strain sequencing project: providing services to taxonomists for standard genome sequencing and annotation.</title>
        <authorList>
            <consortium name="The Broad Institute Genomics Platform"/>
            <consortium name="The Broad Institute Genome Sequencing Center for Infectious Disease"/>
            <person name="Wu L."/>
            <person name="Ma J."/>
        </authorList>
    </citation>
    <scope>NUCLEOTIDE SEQUENCE [LARGE SCALE GENOMIC DNA]</scope>
    <source>
        <strain evidence="3">JCM 17214</strain>
    </source>
</reference>
<dbReference type="SUPFAM" id="SSF55729">
    <property type="entry name" value="Acyl-CoA N-acyltransferases (Nat)"/>
    <property type="match status" value="1"/>
</dbReference>
<evidence type="ECO:0000313" key="2">
    <source>
        <dbReference type="EMBL" id="GAA3922255.1"/>
    </source>
</evidence>
<feature type="domain" description="N-acetyltransferase" evidence="1">
    <location>
        <begin position="18"/>
        <end position="191"/>
    </location>
</feature>
<dbReference type="Gene3D" id="3.40.630.30">
    <property type="match status" value="1"/>
</dbReference>
<sequence length="193" mass="21124">MTTTASSPSPTPIHTARLLLRPYEPADEPAFFALIDANRPRLATAFPARVAAVQTPADARRVLSVFGHDWRINRLYVLGIWHRETGAYLGDISLKPTWAATVTAEIGYYLAPEAEGQGFAREALTAATGFGFYSSVQAHRLDIRCRADNPRSCAVAGHAGFQPLPVRPRLWPLRGTGSAEILHYALYRPAPTT</sequence>
<dbReference type="PANTHER" id="PTHR43792">
    <property type="entry name" value="GNAT FAMILY, PUTATIVE (AFU_ORTHOLOGUE AFUA_3G00765)-RELATED-RELATED"/>
    <property type="match status" value="1"/>
</dbReference>
<dbReference type="InterPro" id="IPR051531">
    <property type="entry name" value="N-acetyltransferase"/>
</dbReference>
<proteinExistence type="predicted"/>
<organism evidence="2 3">
    <name type="scientific">Hymenobacter algoricola</name>
    <dbReference type="NCBI Taxonomy" id="486267"/>
    <lineage>
        <taxon>Bacteria</taxon>
        <taxon>Pseudomonadati</taxon>
        <taxon>Bacteroidota</taxon>
        <taxon>Cytophagia</taxon>
        <taxon>Cytophagales</taxon>
        <taxon>Hymenobacteraceae</taxon>
        <taxon>Hymenobacter</taxon>
    </lineage>
</organism>
<evidence type="ECO:0000313" key="3">
    <source>
        <dbReference type="Proteomes" id="UP001499909"/>
    </source>
</evidence>